<reference evidence="2 3" key="1">
    <citation type="submission" date="2019-03" db="EMBL/GenBank/DDBJ databases">
        <title>Freshwater and sediment microbial communities from various areas in North America, analyzing microbe dynamics in response to fracking.</title>
        <authorList>
            <person name="Lamendella R."/>
        </authorList>
    </citation>
    <scope>NUCLEOTIDE SEQUENCE [LARGE SCALE GENOMIC DNA]</scope>
    <source>
        <strain evidence="2 3">175.2</strain>
    </source>
</reference>
<gene>
    <name evidence="2" type="ORF">EDC90_104517</name>
</gene>
<evidence type="ECO:0000313" key="3">
    <source>
        <dbReference type="Proteomes" id="UP000295097"/>
    </source>
</evidence>
<keyword evidence="1" id="KW-0812">Transmembrane</keyword>
<feature type="transmembrane region" description="Helical" evidence="1">
    <location>
        <begin position="6"/>
        <end position="24"/>
    </location>
</feature>
<dbReference type="RefSeq" id="WP_132314013.1">
    <property type="nucleotide sequence ID" value="NZ_SMAR01000045.1"/>
</dbReference>
<dbReference type="Proteomes" id="UP000295097">
    <property type="component" value="Unassembled WGS sequence"/>
</dbReference>
<keyword evidence="1" id="KW-1133">Transmembrane helix</keyword>
<keyword evidence="3" id="KW-1185">Reference proteome</keyword>
<dbReference type="AlphaFoldDB" id="A0A4R3NKY4"/>
<dbReference type="EMBL" id="SMAR01000045">
    <property type="protein sequence ID" value="TCT30444.1"/>
    <property type="molecule type" value="Genomic_DNA"/>
</dbReference>
<accession>A0A4R3NKY4</accession>
<evidence type="ECO:0008006" key="4">
    <source>
        <dbReference type="Google" id="ProtNLM"/>
    </source>
</evidence>
<evidence type="ECO:0000256" key="1">
    <source>
        <dbReference type="SAM" id="Phobius"/>
    </source>
</evidence>
<proteinExistence type="predicted"/>
<evidence type="ECO:0000313" key="2">
    <source>
        <dbReference type="EMBL" id="TCT30444.1"/>
    </source>
</evidence>
<keyword evidence="1" id="KW-0472">Membrane</keyword>
<protein>
    <recommendedName>
        <fullName evidence="4">Glycosyl hydrolase family 98 putative carbohydrate-binding module domain-containing protein</fullName>
    </recommendedName>
</protein>
<comment type="caution">
    <text evidence="2">The sequence shown here is derived from an EMBL/GenBank/DDBJ whole genome shotgun (WGS) entry which is preliminary data.</text>
</comment>
<dbReference type="OrthoDB" id="9133362at2"/>
<name>A0A4R3NKY4_9HYPH</name>
<organism evidence="2 3">
    <name type="scientific">Martelella mediterranea</name>
    <dbReference type="NCBI Taxonomy" id="293089"/>
    <lineage>
        <taxon>Bacteria</taxon>
        <taxon>Pseudomonadati</taxon>
        <taxon>Pseudomonadota</taxon>
        <taxon>Alphaproteobacteria</taxon>
        <taxon>Hyphomicrobiales</taxon>
        <taxon>Aurantimonadaceae</taxon>
        <taxon>Martelella</taxon>
    </lineage>
</organism>
<sequence length="182" mass="21398">MTYAYRFIIFLIAAFYLFVFYLLLHPNVSDPYYRYYIAKDVSISPKQLEQIEAVDPDKYYDHRNSDIGYYRSWSNPESEYRWNDGKHAEIKFIVGEKNKFAGEIYIRGIVFDRQRISVYLNNNEIYSGEAFERDGLELSIRIDKELLVDGLNTLAFDLPDARRPGGPDQRELAIGLKEIAIR</sequence>